<organism evidence="1 2">
    <name type="scientific">Nitrosomonas eutropha (strain DSM 101675 / C91 / Nm57)</name>
    <dbReference type="NCBI Taxonomy" id="335283"/>
    <lineage>
        <taxon>Bacteria</taxon>
        <taxon>Pseudomonadati</taxon>
        <taxon>Pseudomonadota</taxon>
        <taxon>Betaproteobacteria</taxon>
        <taxon>Nitrosomonadales</taxon>
        <taxon>Nitrosomonadaceae</taxon>
        <taxon>Nitrosomonas</taxon>
    </lineage>
</organism>
<evidence type="ECO:0000313" key="1">
    <source>
        <dbReference type="EMBL" id="ABI59063.1"/>
    </source>
</evidence>
<protein>
    <recommendedName>
        <fullName evidence="3">Carbonic anhydrase</fullName>
    </recommendedName>
</protein>
<dbReference type="RefSeq" id="WP_011633888.1">
    <property type="nucleotide sequence ID" value="NC_008344.1"/>
</dbReference>
<accession>Q0AHW9</accession>
<reference evidence="1 2" key="1">
    <citation type="journal article" date="2007" name="Environ. Microbiol.">
        <title>Whole-genome analysis of the ammonia-oxidizing bacterium, Nitrosomonas eutropha C91: implications for niche adaptation.</title>
        <authorList>
            <person name="Stein L.Y."/>
            <person name="Arp D.J."/>
            <person name="Berube P.M."/>
            <person name="Chain P.S."/>
            <person name="Hauser L."/>
            <person name="Jetten M.S."/>
            <person name="Klotz M.G."/>
            <person name="Larimer F.W."/>
            <person name="Norton J.M."/>
            <person name="Op den Camp H.J.M."/>
            <person name="Shin M."/>
            <person name="Wei X."/>
        </authorList>
    </citation>
    <scope>NUCLEOTIDE SEQUENCE [LARGE SCALE GENOMIC DNA]</scope>
    <source>
        <strain evidence="2">DSM 101675 / C91 / Nm57</strain>
    </source>
</reference>
<sequence>MNSKCGAVKGACHGIKLGNLTTLLDNKEIALEGGMYDVDTGIVTFYDK</sequence>
<evidence type="ECO:0000313" key="2">
    <source>
        <dbReference type="Proteomes" id="UP000001966"/>
    </source>
</evidence>
<dbReference type="AlphaFoldDB" id="Q0AHW9"/>
<dbReference type="KEGG" id="net:Neut_0794"/>
<dbReference type="HOGENOM" id="CLU_3155376_0_0_4"/>
<proteinExistence type="predicted"/>
<name>Q0AHW9_NITEC</name>
<dbReference type="EMBL" id="CP000450">
    <property type="protein sequence ID" value="ABI59063.1"/>
    <property type="molecule type" value="Genomic_DNA"/>
</dbReference>
<evidence type="ECO:0008006" key="3">
    <source>
        <dbReference type="Google" id="ProtNLM"/>
    </source>
</evidence>
<dbReference type="Proteomes" id="UP000001966">
    <property type="component" value="Chromosome"/>
</dbReference>
<gene>
    <name evidence="1" type="ordered locus">Neut_0794</name>
</gene>